<sequence>MLVRKRWCPEVCQEDQEDVTLVLADQVAAEGVERNSRAGGEGCGRRVDNMARSECDVWWIRLLCARLQHQRPRNKIAFGGVIRSSSASILSCAPSFLAPSFSLLFLATIPSMAIPPLANYSPLVSANRVPPDKFPDKPSHRSFRDALQSSLGPSLGPSSPGAAKKSLIDVGDRGFGEPRMKKVEFIHLVGMEAFEHNGNTVGIGKKIPLDLLKEKQGVNNLPVKNKKRRNKNKPQTRVDPELSSTSVKDKSVENGDVDEDIPVTISNQFQALASSSLPQEAAPPVIIPSESDGSSFPIDTSVVSSSSIDLEEGSAPPRPVPLFRRISHISPLAPMEVPLIPPDSLEFSVPKTADNSQAIDFEDALVRKNHRRSKSLDGAELILPKTGNKLGRKMSDLPAQKLATRLILTSSASSKRYHD</sequence>
<gene>
    <name evidence="2" type="ORF">BUALT_Bualt03G0231400</name>
</gene>
<reference evidence="2" key="1">
    <citation type="submission" date="2019-10" db="EMBL/GenBank/DDBJ databases">
        <authorList>
            <person name="Zhang R."/>
            <person name="Pan Y."/>
            <person name="Wang J."/>
            <person name="Ma R."/>
            <person name="Yu S."/>
        </authorList>
    </citation>
    <scope>NUCLEOTIDE SEQUENCE</scope>
    <source>
        <strain evidence="2">LA-IB0</strain>
        <tissue evidence="2">Leaf</tissue>
    </source>
</reference>
<proteinExistence type="predicted"/>
<dbReference type="Proteomes" id="UP000826271">
    <property type="component" value="Unassembled WGS sequence"/>
</dbReference>
<protein>
    <submittedName>
        <fullName evidence="2">Uncharacterized protein</fullName>
    </submittedName>
</protein>
<feature type="compositionally biased region" description="Basic residues" evidence="1">
    <location>
        <begin position="224"/>
        <end position="234"/>
    </location>
</feature>
<comment type="caution">
    <text evidence="2">The sequence shown here is derived from an EMBL/GenBank/DDBJ whole genome shotgun (WGS) entry which is preliminary data.</text>
</comment>
<evidence type="ECO:0000313" key="2">
    <source>
        <dbReference type="EMBL" id="KAG8387228.1"/>
    </source>
</evidence>
<keyword evidence="3" id="KW-1185">Reference proteome</keyword>
<feature type="region of interest" description="Disordered" evidence="1">
    <location>
        <begin position="131"/>
        <end position="163"/>
    </location>
</feature>
<organism evidence="2 3">
    <name type="scientific">Buddleja alternifolia</name>
    <dbReference type="NCBI Taxonomy" id="168488"/>
    <lineage>
        <taxon>Eukaryota</taxon>
        <taxon>Viridiplantae</taxon>
        <taxon>Streptophyta</taxon>
        <taxon>Embryophyta</taxon>
        <taxon>Tracheophyta</taxon>
        <taxon>Spermatophyta</taxon>
        <taxon>Magnoliopsida</taxon>
        <taxon>eudicotyledons</taxon>
        <taxon>Gunneridae</taxon>
        <taxon>Pentapetalae</taxon>
        <taxon>asterids</taxon>
        <taxon>lamiids</taxon>
        <taxon>Lamiales</taxon>
        <taxon>Scrophulariaceae</taxon>
        <taxon>Buddlejeae</taxon>
        <taxon>Buddleja</taxon>
    </lineage>
</organism>
<dbReference type="EMBL" id="WHWC01000003">
    <property type="protein sequence ID" value="KAG8387228.1"/>
    <property type="molecule type" value="Genomic_DNA"/>
</dbReference>
<evidence type="ECO:0000313" key="3">
    <source>
        <dbReference type="Proteomes" id="UP000826271"/>
    </source>
</evidence>
<feature type="compositionally biased region" description="Low complexity" evidence="1">
    <location>
        <begin position="146"/>
        <end position="163"/>
    </location>
</feature>
<evidence type="ECO:0000256" key="1">
    <source>
        <dbReference type="SAM" id="MobiDB-lite"/>
    </source>
</evidence>
<dbReference type="AlphaFoldDB" id="A0AAV6XXS4"/>
<feature type="region of interest" description="Disordered" evidence="1">
    <location>
        <begin position="218"/>
        <end position="257"/>
    </location>
</feature>
<accession>A0AAV6XXS4</accession>
<feature type="compositionally biased region" description="Basic and acidic residues" evidence="1">
    <location>
        <begin position="131"/>
        <end position="144"/>
    </location>
</feature>
<name>A0AAV6XXS4_9LAMI</name>